<name>A0A1D2VEN1_9ASCO</name>
<proteinExistence type="predicted"/>
<protein>
    <submittedName>
        <fullName evidence="3">Uncharacterized protein</fullName>
    </submittedName>
</protein>
<feature type="transmembrane region" description="Helical" evidence="2">
    <location>
        <begin position="134"/>
        <end position="160"/>
    </location>
</feature>
<dbReference type="RefSeq" id="XP_020046234.1">
    <property type="nucleotide sequence ID" value="XM_020188706.1"/>
</dbReference>
<evidence type="ECO:0000313" key="3">
    <source>
        <dbReference type="EMBL" id="ODV59927.1"/>
    </source>
</evidence>
<keyword evidence="4" id="KW-1185">Reference proteome</keyword>
<accession>A0A1D2VEN1</accession>
<gene>
    <name evidence="3" type="ORF">ASCRUDRAFT_108296</name>
</gene>
<evidence type="ECO:0000256" key="2">
    <source>
        <dbReference type="SAM" id="Phobius"/>
    </source>
</evidence>
<feature type="compositionally biased region" description="Low complexity" evidence="1">
    <location>
        <begin position="16"/>
        <end position="29"/>
    </location>
</feature>
<keyword evidence="2" id="KW-1133">Transmembrane helix</keyword>
<feature type="region of interest" description="Disordered" evidence="1">
    <location>
        <begin position="1"/>
        <end position="29"/>
    </location>
</feature>
<dbReference type="GeneID" id="30962342"/>
<dbReference type="AlphaFoldDB" id="A0A1D2VEN1"/>
<dbReference type="InParanoid" id="A0A1D2VEN1"/>
<sequence length="257" mass="30194">MSKSRHNTSSSRGKNNHNNHNNHSNYNNYNNHNDNDNFDDLLSGNTLIKKLVRVIVEDFIEQIKYKVKKIIRGIPYQEEALRYYSRHPVYISFILFYTGIISFPIIVVIMFIISFFFQAIIGTFLFILSNFFNFFLIIGVGILSPLIFISIVSITSFLMITQVFIMKVYYNDGWIDIDEEENGNGNESENKNKNENENENEIKNKIKKFNYDNYNKYKKITDKYLNNVKGIINMIKLSKRVSLLLNFVKMQAKNGKK</sequence>
<dbReference type="Proteomes" id="UP000095038">
    <property type="component" value="Unassembled WGS sequence"/>
</dbReference>
<evidence type="ECO:0000313" key="4">
    <source>
        <dbReference type="Proteomes" id="UP000095038"/>
    </source>
</evidence>
<reference evidence="4" key="1">
    <citation type="submission" date="2016-05" db="EMBL/GenBank/DDBJ databases">
        <title>Comparative genomics of biotechnologically important yeasts.</title>
        <authorList>
            <consortium name="DOE Joint Genome Institute"/>
            <person name="Riley R."/>
            <person name="Haridas S."/>
            <person name="Wolfe K.H."/>
            <person name="Lopes M.R."/>
            <person name="Hittinger C.T."/>
            <person name="Goker M."/>
            <person name="Salamov A."/>
            <person name="Wisecaver J."/>
            <person name="Long T.M."/>
            <person name="Aerts A.L."/>
            <person name="Barry K."/>
            <person name="Choi C."/>
            <person name="Clum A."/>
            <person name="Coughlan A.Y."/>
            <person name="Deshpande S."/>
            <person name="Douglass A.P."/>
            <person name="Hanson S.J."/>
            <person name="Klenk H.-P."/>
            <person name="Labutti K."/>
            <person name="Lapidus A."/>
            <person name="Lindquist E."/>
            <person name="Lipzen A."/>
            <person name="Meier-Kolthoff J.P."/>
            <person name="Ohm R.A."/>
            <person name="Otillar R.P."/>
            <person name="Pangilinan J."/>
            <person name="Peng Y."/>
            <person name="Rokas A."/>
            <person name="Rosa C.A."/>
            <person name="Scheuner C."/>
            <person name="Sibirny A.A."/>
            <person name="Slot J.C."/>
            <person name="Stielow J.B."/>
            <person name="Sun H."/>
            <person name="Kurtzman C.P."/>
            <person name="Blackwell M."/>
            <person name="Grigoriev I.V."/>
            <person name="Jeffries T.W."/>
        </authorList>
    </citation>
    <scope>NUCLEOTIDE SEQUENCE [LARGE SCALE GENOMIC DNA]</scope>
    <source>
        <strain evidence="4">DSM 1968</strain>
    </source>
</reference>
<dbReference type="EMBL" id="KV454484">
    <property type="protein sequence ID" value="ODV59927.1"/>
    <property type="molecule type" value="Genomic_DNA"/>
</dbReference>
<feature type="transmembrane region" description="Helical" evidence="2">
    <location>
        <begin position="95"/>
        <end position="128"/>
    </location>
</feature>
<keyword evidence="2" id="KW-0472">Membrane</keyword>
<keyword evidence="2" id="KW-0812">Transmembrane</keyword>
<organism evidence="3 4">
    <name type="scientific">Ascoidea rubescens DSM 1968</name>
    <dbReference type="NCBI Taxonomy" id="1344418"/>
    <lineage>
        <taxon>Eukaryota</taxon>
        <taxon>Fungi</taxon>
        <taxon>Dikarya</taxon>
        <taxon>Ascomycota</taxon>
        <taxon>Saccharomycotina</taxon>
        <taxon>Saccharomycetes</taxon>
        <taxon>Ascoideaceae</taxon>
        <taxon>Ascoidea</taxon>
    </lineage>
</organism>
<evidence type="ECO:0000256" key="1">
    <source>
        <dbReference type="SAM" id="MobiDB-lite"/>
    </source>
</evidence>